<organism evidence="2 3">
    <name type="scientific">Leuconostoc aquikimchii</name>
    <dbReference type="NCBI Taxonomy" id="3236804"/>
    <lineage>
        <taxon>Bacteria</taxon>
        <taxon>Bacillati</taxon>
        <taxon>Bacillota</taxon>
        <taxon>Bacilli</taxon>
        <taxon>Lactobacillales</taxon>
        <taxon>Lactobacillaceae</taxon>
        <taxon>Leuconostoc</taxon>
    </lineage>
</organism>
<dbReference type="SFLD" id="SFLDS00003">
    <property type="entry name" value="Haloacid_Dehalogenase"/>
    <property type="match status" value="1"/>
</dbReference>
<comment type="similarity">
    <text evidence="1">Belongs to the HAD-like hydrolase superfamily. CbbY/CbbZ/Gph/YieH family.</text>
</comment>
<dbReference type="NCBIfam" id="TIGR01990">
    <property type="entry name" value="bPGM"/>
    <property type="match status" value="1"/>
</dbReference>
<dbReference type="SFLD" id="SFLDG01129">
    <property type="entry name" value="C1.5:_HAD__Beta-PGM__Phosphata"/>
    <property type="match status" value="1"/>
</dbReference>
<evidence type="ECO:0000256" key="1">
    <source>
        <dbReference type="ARBA" id="ARBA00006171"/>
    </source>
</evidence>
<evidence type="ECO:0000313" key="3">
    <source>
        <dbReference type="Proteomes" id="UP001556617"/>
    </source>
</evidence>
<protein>
    <submittedName>
        <fullName evidence="2">Beta-phosphoglucomutase</fullName>
        <ecNumber evidence="2">5.4.2.6</ecNumber>
    </submittedName>
</protein>
<dbReference type="EC" id="5.4.2.6" evidence="2"/>
<dbReference type="InterPro" id="IPR051806">
    <property type="entry name" value="HAD-like_SPP"/>
</dbReference>
<dbReference type="Gene3D" id="1.10.150.240">
    <property type="entry name" value="Putative phosphatase, domain 2"/>
    <property type="match status" value="1"/>
</dbReference>
<dbReference type="PANTHER" id="PTHR43481:SF4">
    <property type="entry name" value="GLYCEROL-1-PHOSPHATE PHOSPHOHYDROLASE 1-RELATED"/>
    <property type="match status" value="1"/>
</dbReference>
<dbReference type="SFLD" id="SFLDF00046">
    <property type="entry name" value="beta-phosphoglucomutase"/>
    <property type="match status" value="1"/>
</dbReference>
<dbReference type="Proteomes" id="UP001556617">
    <property type="component" value="Unassembled WGS sequence"/>
</dbReference>
<dbReference type="InterPro" id="IPR023198">
    <property type="entry name" value="PGP-like_dom2"/>
</dbReference>
<sequence>MAEFSNIKGFTFDLDGVITDTAKFHEQAWHDLAMQIGVNWSDELGSQLKGISRMDSLNMILSAGGQQDKYSDDEKQAFTAQKNAHYVELIQGITPDDILPGMTAFLSEIKSGGYVASIASASKNAPKILEKLGITDDFVGIVDPATLSHGKPDPEIFTKAGNILKLNPSQIIGLEDASAGVEAIKAAGQTALGIGLAAKSASPQLWVASTAEISLANIAAGMQSNV</sequence>
<dbReference type="CDD" id="cd02598">
    <property type="entry name" value="HAD_BPGM"/>
    <property type="match status" value="1"/>
</dbReference>
<dbReference type="GO" id="GO:0008801">
    <property type="term" value="F:beta-phosphoglucomutase activity"/>
    <property type="evidence" value="ECO:0007669"/>
    <property type="project" value="UniProtKB-EC"/>
</dbReference>
<keyword evidence="3" id="KW-1185">Reference proteome</keyword>
<evidence type="ECO:0000313" key="2">
    <source>
        <dbReference type="EMBL" id="MEX0380071.1"/>
    </source>
</evidence>
<accession>A0ABV3S132</accession>
<dbReference type="NCBIfam" id="TIGR01509">
    <property type="entry name" value="HAD-SF-IA-v3"/>
    <property type="match status" value="1"/>
</dbReference>
<dbReference type="SFLD" id="SFLDG01135">
    <property type="entry name" value="C1.5.6:_HAD__Beta-PGM__Phospha"/>
    <property type="match status" value="1"/>
</dbReference>
<dbReference type="EMBL" id="JBFPER010000001">
    <property type="protein sequence ID" value="MEX0380071.1"/>
    <property type="molecule type" value="Genomic_DNA"/>
</dbReference>
<dbReference type="Gene3D" id="3.40.50.1000">
    <property type="entry name" value="HAD superfamily/HAD-like"/>
    <property type="match status" value="1"/>
</dbReference>
<dbReference type="PANTHER" id="PTHR43481">
    <property type="entry name" value="FRUCTOSE-1-PHOSPHATE PHOSPHATASE"/>
    <property type="match status" value="1"/>
</dbReference>
<proteinExistence type="inferred from homology"/>
<reference evidence="2 3" key="1">
    <citation type="submission" date="2024-07" db="EMBL/GenBank/DDBJ databases">
        <authorList>
            <person name="Yun M."/>
        </authorList>
    </citation>
    <scope>NUCLEOTIDE SEQUENCE [LARGE SCALE GENOMIC DNA]</scope>
    <source>
        <strain evidence="2 3">MS01</strain>
    </source>
</reference>
<dbReference type="RefSeq" id="WP_367973497.1">
    <property type="nucleotide sequence ID" value="NZ_JBFPEQ010000001.1"/>
</dbReference>
<name>A0ABV3S132_9LACO</name>
<dbReference type="InterPro" id="IPR006439">
    <property type="entry name" value="HAD-SF_hydro_IA"/>
</dbReference>
<dbReference type="NCBIfam" id="TIGR02009">
    <property type="entry name" value="PGMB-YQAB-SF"/>
    <property type="match status" value="1"/>
</dbReference>
<keyword evidence="2" id="KW-0413">Isomerase</keyword>
<dbReference type="InterPro" id="IPR036412">
    <property type="entry name" value="HAD-like_sf"/>
</dbReference>
<dbReference type="InterPro" id="IPR023214">
    <property type="entry name" value="HAD_sf"/>
</dbReference>
<dbReference type="Pfam" id="PF00702">
    <property type="entry name" value="Hydrolase"/>
    <property type="match status" value="1"/>
</dbReference>
<gene>
    <name evidence="2" type="primary">pgmB</name>
    <name evidence="2" type="ORF">AB3K24_01670</name>
</gene>
<dbReference type="SUPFAM" id="SSF56784">
    <property type="entry name" value="HAD-like"/>
    <property type="match status" value="1"/>
</dbReference>
<comment type="caution">
    <text evidence="2">The sequence shown here is derived from an EMBL/GenBank/DDBJ whole genome shotgun (WGS) entry which is preliminary data.</text>
</comment>
<dbReference type="InterPro" id="IPR010976">
    <property type="entry name" value="B-phosphoglucomutase_hydrolase"/>
</dbReference>
<dbReference type="InterPro" id="IPR010972">
    <property type="entry name" value="Beta-PGM"/>
</dbReference>